<dbReference type="Pfam" id="PF08282">
    <property type="entry name" value="Hydrolase_3"/>
    <property type="match status" value="1"/>
</dbReference>
<dbReference type="SUPFAM" id="SSF56784">
    <property type="entry name" value="HAD-like"/>
    <property type="match status" value="1"/>
</dbReference>
<dbReference type="InterPro" id="IPR006379">
    <property type="entry name" value="HAD-SF_hydro_IIB"/>
</dbReference>
<dbReference type="OrthoDB" id="9790031at2"/>
<dbReference type="SFLD" id="SFLDS00003">
    <property type="entry name" value="Haloacid_Dehalogenase"/>
    <property type="match status" value="1"/>
</dbReference>
<evidence type="ECO:0000313" key="2">
    <source>
        <dbReference type="Proteomes" id="UP000187499"/>
    </source>
</evidence>
<dbReference type="STRING" id="1847728.BTM29_06600"/>
<keyword evidence="2" id="KW-1185">Reference proteome</keyword>
<gene>
    <name evidence="1" type="ORF">BTM29_06600</name>
</gene>
<sequence>MIKQIFSDMDGTLLNDRGVISDMNIQTIKSCNIPFTLVSARSPIEMFDTIDVLGLTNTQIAFNGGLIYKRHGNSIDKISEDFLDSRVVENITLQMRQQFEDISLSLYTDEKWYTDKIDSGIKLETSLTFHEPEVVKYPEFFKNVDEDIYKIMFIANSISEMTTIIKALDDLHLTGVSIQQSGNNYLEITSDKAKKSAGIAYIQKLNHLEKSEMAAFGDGHNDIPMLKMTGTSIIMENATKEVKKYATHITKTNQQDGVSFGIMNFIK</sequence>
<dbReference type="PANTHER" id="PTHR10000:SF8">
    <property type="entry name" value="HAD SUPERFAMILY HYDROLASE-LIKE, TYPE 3"/>
    <property type="match status" value="1"/>
</dbReference>
<dbReference type="NCBIfam" id="TIGR00099">
    <property type="entry name" value="Cof-subfamily"/>
    <property type="match status" value="1"/>
</dbReference>
<dbReference type="GO" id="GO:0000287">
    <property type="term" value="F:magnesium ion binding"/>
    <property type="evidence" value="ECO:0007669"/>
    <property type="project" value="TreeGrafter"/>
</dbReference>
<dbReference type="SFLD" id="SFLDG01140">
    <property type="entry name" value="C2.B:_Phosphomannomutase_and_P"/>
    <property type="match status" value="1"/>
</dbReference>
<dbReference type="NCBIfam" id="TIGR01484">
    <property type="entry name" value="HAD-SF-IIB"/>
    <property type="match status" value="1"/>
</dbReference>
<dbReference type="GO" id="GO:0005829">
    <property type="term" value="C:cytosol"/>
    <property type="evidence" value="ECO:0007669"/>
    <property type="project" value="TreeGrafter"/>
</dbReference>
<protein>
    <recommendedName>
        <fullName evidence="3">Haloacid dehalogenase</fullName>
    </recommendedName>
</protein>
<dbReference type="InterPro" id="IPR000150">
    <property type="entry name" value="Cof"/>
</dbReference>
<dbReference type="Gene3D" id="3.40.50.1000">
    <property type="entry name" value="HAD superfamily/HAD-like"/>
    <property type="match status" value="1"/>
</dbReference>
<dbReference type="AlphaFoldDB" id="A0A1P8Q351"/>
<dbReference type="InterPro" id="IPR023214">
    <property type="entry name" value="HAD_sf"/>
</dbReference>
<dbReference type="GO" id="GO:0016791">
    <property type="term" value="F:phosphatase activity"/>
    <property type="evidence" value="ECO:0007669"/>
    <property type="project" value="UniProtKB-ARBA"/>
</dbReference>
<evidence type="ECO:0000313" key="1">
    <source>
        <dbReference type="EMBL" id="APX72249.1"/>
    </source>
</evidence>
<dbReference type="Proteomes" id="UP000187499">
    <property type="component" value="Chromosome"/>
</dbReference>
<dbReference type="EMBL" id="CP019323">
    <property type="protein sequence ID" value="APX72249.1"/>
    <property type="molecule type" value="Genomic_DNA"/>
</dbReference>
<dbReference type="RefSeq" id="WP_076615008.1">
    <property type="nucleotide sequence ID" value="NZ_CP019323.1"/>
</dbReference>
<accession>A0A1P8Q351</accession>
<organism evidence="1 2">
    <name type="scientific">Companilactobacillus allii</name>
    <dbReference type="NCBI Taxonomy" id="1847728"/>
    <lineage>
        <taxon>Bacteria</taxon>
        <taxon>Bacillati</taxon>
        <taxon>Bacillota</taxon>
        <taxon>Bacilli</taxon>
        <taxon>Lactobacillales</taxon>
        <taxon>Lactobacillaceae</taxon>
        <taxon>Companilactobacillus</taxon>
    </lineage>
</organism>
<dbReference type="PANTHER" id="PTHR10000">
    <property type="entry name" value="PHOSPHOSERINE PHOSPHATASE"/>
    <property type="match status" value="1"/>
</dbReference>
<name>A0A1P8Q351_9LACO</name>
<dbReference type="InterPro" id="IPR036412">
    <property type="entry name" value="HAD-like_sf"/>
</dbReference>
<dbReference type="KEGG" id="lalw:BTM29_06600"/>
<proteinExistence type="predicted"/>
<reference evidence="2" key="1">
    <citation type="submission" date="2016-12" db="EMBL/GenBank/DDBJ databases">
        <authorList>
            <person name="Jung M.Y."/>
            <person name="Lee S.H."/>
        </authorList>
    </citation>
    <scope>NUCLEOTIDE SEQUENCE [LARGE SCALE GENOMIC DNA]</scope>
    <source>
        <strain evidence="2">WiKim39</strain>
    </source>
</reference>
<dbReference type="Gene3D" id="3.30.1240.10">
    <property type="match status" value="1"/>
</dbReference>
<evidence type="ECO:0008006" key="3">
    <source>
        <dbReference type="Google" id="ProtNLM"/>
    </source>
</evidence>